<feature type="region of interest" description="Disordered" evidence="26">
    <location>
        <begin position="356"/>
        <end position="429"/>
    </location>
</feature>
<evidence type="ECO:0000256" key="25">
    <source>
        <dbReference type="ARBA" id="ARBA00093655"/>
    </source>
</evidence>
<dbReference type="InterPro" id="IPR046344">
    <property type="entry name" value="TAF6_C_sf"/>
</dbReference>
<name>A0A9W4N364_PENNA</name>
<dbReference type="Gene3D" id="1.25.40.770">
    <property type="entry name" value="TAF6, C-terminal HEAT repeat domain"/>
    <property type="match status" value="1"/>
</dbReference>
<feature type="domain" description="CRAL-TRIO" evidence="27">
    <location>
        <begin position="161"/>
        <end position="347"/>
    </location>
</feature>
<evidence type="ECO:0000256" key="11">
    <source>
        <dbReference type="ARBA" id="ARBA00022490"/>
    </source>
</evidence>
<dbReference type="Proteomes" id="UP001153461">
    <property type="component" value="Unassembled WGS sequence"/>
</dbReference>
<feature type="compositionally biased region" description="Basic and acidic residues" evidence="26">
    <location>
        <begin position="17"/>
        <end position="31"/>
    </location>
</feature>
<dbReference type="SUPFAM" id="SSF46938">
    <property type="entry name" value="CRAL/TRIO N-terminal domain"/>
    <property type="match status" value="1"/>
</dbReference>
<keyword evidence="10" id="KW-0813">Transport</keyword>
<dbReference type="AlphaFoldDB" id="A0A9W4N364"/>
<dbReference type="GO" id="GO:0046872">
    <property type="term" value="F:metal ion binding"/>
    <property type="evidence" value="ECO:0007669"/>
    <property type="project" value="UniProtKB-KW"/>
</dbReference>
<dbReference type="GO" id="GO:0005669">
    <property type="term" value="C:transcription factor TFIID complex"/>
    <property type="evidence" value="ECO:0007669"/>
    <property type="project" value="InterPro"/>
</dbReference>
<evidence type="ECO:0000256" key="15">
    <source>
        <dbReference type="ARBA" id="ARBA00022848"/>
    </source>
</evidence>
<accession>A0A9W4N364</accession>
<comment type="caution">
    <text evidence="28">The sequence shown here is derived from an EMBL/GenBank/DDBJ whole genome shotgun (WGS) entry which is preliminary data.</text>
</comment>
<evidence type="ECO:0000256" key="4">
    <source>
        <dbReference type="ARBA" id="ARBA00004406"/>
    </source>
</evidence>
<dbReference type="GO" id="GO:0006869">
    <property type="term" value="P:lipid transport"/>
    <property type="evidence" value="ECO:0007669"/>
    <property type="project" value="UniProtKB-KW"/>
</dbReference>
<evidence type="ECO:0000256" key="26">
    <source>
        <dbReference type="SAM" id="MobiDB-lite"/>
    </source>
</evidence>
<dbReference type="FunFam" id="3.40.525.10:FF:000017">
    <property type="entry name" value="Phosphatidylinositol transfer protein sfh5"/>
    <property type="match status" value="1"/>
</dbReference>
<evidence type="ECO:0000256" key="19">
    <source>
        <dbReference type="ARBA" id="ARBA00023136"/>
    </source>
</evidence>
<dbReference type="InterPro" id="IPR001251">
    <property type="entry name" value="CRAL-TRIO_dom"/>
</dbReference>
<comment type="similarity">
    <text evidence="7">Belongs to the TAF6 family.</text>
</comment>
<evidence type="ECO:0000256" key="22">
    <source>
        <dbReference type="ARBA" id="ARBA00024146"/>
    </source>
</evidence>
<dbReference type="PANTHER" id="PTHR10221:SF9">
    <property type="entry name" value="TRANSCRIPTION INITIATION FACTOR TFIID SUBUNIT 6"/>
    <property type="match status" value="1"/>
</dbReference>
<evidence type="ECO:0000256" key="17">
    <source>
        <dbReference type="ARBA" id="ARBA00023015"/>
    </source>
</evidence>
<dbReference type="CDD" id="cd22931">
    <property type="entry name" value="HFD_TAF6"/>
    <property type="match status" value="1"/>
</dbReference>
<keyword evidence="19" id="KW-0472">Membrane</keyword>
<keyword evidence="20" id="KW-0804">Transcription</keyword>
<comment type="subcellular location">
    <subcellularLocation>
        <location evidence="5">Cytoplasm</location>
    </subcellularLocation>
    <subcellularLocation>
        <location evidence="4">Endoplasmic reticulum membrane</location>
        <topology evidence="4">Peripheral membrane protein</topology>
    </subcellularLocation>
    <subcellularLocation>
        <location evidence="3">Microsome membrane</location>
        <topology evidence="3">Peripheral membrane protein</topology>
    </subcellularLocation>
    <subcellularLocation>
        <location evidence="2">Nucleus</location>
    </subcellularLocation>
</comment>
<dbReference type="GO" id="GO:0016251">
    <property type="term" value="F:RNA polymerase II general transcription initiation factor activity"/>
    <property type="evidence" value="ECO:0007669"/>
    <property type="project" value="InterPro"/>
</dbReference>
<dbReference type="GO" id="GO:0000124">
    <property type="term" value="C:SAGA complex"/>
    <property type="evidence" value="ECO:0007669"/>
    <property type="project" value="InterPro"/>
</dbReference>
<evidence type="ECO:0000256" key="3">
    <source>
        <dbReference type="ARBA" id="ARBA00004174"/>
    </source>
</evidence>
<dbReference type="FunFam" id="1.25.40.770:FF:000003">
    <property type="entry name" value="Transcription initiation factor TFIID complex subunit"/>
    <property type="match status" value="1"/>
</dbReference>
<sequence length="872" mass="95635">MADTADQNAPAPSAPVPEKREETVEAVDKPVETPVIVGNTEQTAAKDEPTSAPVKEEVPANDAAAAATAESEAVKPEEPKVEKPAYLSKNPALGELFNRLPTILGNIGHTEMWGVPLKDSDDIPTVNVLIKFLRANEGNAKAAESQLSKALQWRKDVNPLALAESAEYSAAKFGGLGYLTTYEENGRPLVFTWNIYGAVKDISATFADTDEFVQWRAALMELAVQDLKMKDATEVIEYDGEDPYQMIQVHDYMNVKFFRMDPSVRAATKKVIDVFATAYPELLREKFFVNVPAIMGWMFTAMKLILSRNTTRKFHPITNGANLAREFSPSIVEEIPKAYGGKGPELKDNARFVPLVEDKEQETKGKGKSAEKPTAAKPDEETPSKEEPPKAEAAKEETAKEPAKADAPKIESESLKEEPAKDGAQLRPLTMSVWNPDNIRDVAESVGILNLNNDVTENLARDVEYRVAQVLEEALKCMRHCKRTVLTTQDIALALRNLDVEPLYGYDSTRPLKFGEASLGPGQPLFYVEDEEVDFEKLINAPLPKVPREVSFTAHWLAVEGVQPSIPQNPTAADSRNLELVSKGPNANSTLAAVSGTGDVAVKPLVKHVLSRELQLYFEKVCSAFLHETSEDYRTSGYSSLREDPGLHQLVPYFVQFIAEKVTHSLKNVFVLTQVMHMAEALVQNQSLYVDPYIASLVPSILTCLIGRQLGGTADLVESFALRDMAASLLSLIAKKYSHSSHMLKPRLVRSCLKTFLDPSKPFGAHYGAVIGLQSVGGSEVIRVLVIPNLQEYTKLLSDGLDDAARRPAAERVLNALVAVLVSLRGSQPILTNGHTVTDDIRSRLVDKVGDLIAARIVEAGEVQLAHIILEA</sequence>
<comment type="function">
    <text evidence="23">Non-classical phosphatidylinositol (PtdIns) transfer protein (PITP), which exhibits PtdIns-binding/transfer activity in the absence of detectable PtdCho-binding/transfer activity. Regulates PtdIns(4,5)P2 homeostasis at the plasma membrane. Heme-binding protein that may play a role in organic oxidant-induced stress responses.</text>
</comment>
<feature type="region of interest" description="Disordered" evidence="26">
    <location>
        <begin position="1"/>
        <end position="83"/>
    </location>
</feature>
<evidence type="ECO:0000313" key="29">
    <source>
        <dbReference type="Proteomes" id="UP001153461"/>
    </source>
</evidence>
<dbReference type="EMBL" id="CAJVNV010000614">
    <property type="protein sequence ID" value="CAG8270047.1"/>
    <property type="molecule type" value="Genomic_DNA"/>
</dbReference>
<dbReference type="InterPro" id="IPR036273">
    <property type="entry name" value="CRAL/TRIO_N_dom_sf"/>
</dbReference>
<evidence type="ECO:0000313" key="28">
    <source>
        <dbReference type="EMBL" id="CAG8270047.1"/>
    </source>
</evidence>
<dbReference type="SUPFAM" id="SSF52087">
    <property type="entry name" value="CRAL/TRIO domain"/>
    <property type="match status" value="1"/>
</dbReference>
<dbReference type="PROSITE" id="PS50191">
    <property type="entry name" value="CRAL_TRIO"/>
    <property type="match status" value="1"/>
</dbReference>
<gene>
    <name evidence="28" type="ORF">PNAL_LOCUS9152</name>
</gene>
<evidence type="ECO:0000256" key="8">
    <source>
        <dbReference type="ARBA" id="ARBA00018320"/>
    </source>
</evidence>
<dbReference type="OrthoDB" id="6880011at2759"/>
<evidence type="ECO:0000256" key="12">
    <source>
        <dbReference type="ARBA" id="ARBA00022617"/>
    </source>
</evidence>
<dbReference type="GO" id="GO:0046982">
    <property type="term" value="F:protein heterodimerization activity"/>
    <property type="evidence" value="ECO:0007669"/>
    <property type="project" value="InterPro"/>
</dbReference>
<dbReference type="PANTHER" id="PTHR10221">
    <property type="entry name" value="TRANSCRIPTION INITIATION FACTOR TFIID SUBUNIT 6"/>
    <property type="match status" value="1"/>
</dbReference>
<evidence type="ECO:0000256" key="18">
    <source>
        <dbReference type="ARBA" id="ARBA00023055"/>
    </source>
</evidence>
<evidence type="ECO:0000256" key="16">
    <source>
        <dbReference type="ARBA" id="ARBA00023004"/>
    </source>
</evidence>
<evidence type="ECO:0000256" key="9">
    <source>
        <dbReference type="ARBA" id="ARBA00021725"/>
    </source>
</evidence>
<dbReference type="GO" id="GO:0046695">
    <property type="term" value="C:SLIK (SAGA-like) complex"/>
    <property type="evidence" value="ECO:0007669"/>
    <property type="project" value="InterPro"/>
</dbReference>
<evidence type="ECO:0000256" key="6">
    <source>
        <dbReference type="ARBA" id="ARBA00006667"/>
    </source>
</evidence>
<reference evidence="28" key="1">
    <citation type="submission" date="2021-07" db="EMBL/GenBank/DDBJ databases">
        <authorList>
            <person name="Branca A.L. A."/>
        </authorList>
    </citation>
    <scope>NUCLEOTIDE SEQUENCE</scope>
</reference>
<dbReference type="Pfam" id="PF03765">
    <property type="entry name" value="CRAL_TRIO_N"/>
    <property type="match status" value="1"/>
</dbReference>
<evidence type="ECO:0000256" key="24">
    <source>
        <dbReference type="ARBA" id="ARBA00076308"/>
    </source>
</evidence>
<keyword evidence="11" id="KW-0963">Cytoplasm</keyword>
<dbReference type="CDD" id="cd00170">
    <property type="entry name" value="SEC14"/>
    <property type="match status" value="1"/>
</dbReference>
<dbReference type="InterPro" id="IPR009072">
    <property type="entry name" value="Histone-fold"/>
</dbReference>
<evidence type="ECO:0000256" key="7">
    <source>
        <dbReference type="ARBA" id="ARBA00007688"/>
    </source>
</evidence>
<evidence type="ECO:0000256" key="21">
    <source>
        <dbReference type="ARBA" id="ARBA00023242"/>
    </source>
</evidence>
<dbReference type="InterPro" id="IPR036865">
    <property type="entry name" value="CRAL-TRIO_dom_sf"/>
</dbReference>
<proteinExistence type="inferred from homology"/>
<dbReference type="SUPFAM" id="SSF47113">
    <property type="entry name" value="Histone-fold"/>
    <property type="match status" value="1"/>
</dbReference>
<dbReference type="Gene3D" id="3.40.525.10">
    <property type="entry name" value="CRAL-TRIO lipid binding domain"/>
    <property type="match status" value="1"/>
</dbReference>
<dbReference type="FunFam" id="1.10.20.10:FF:000033">
    <property type="entry name" value="Transcription initiation factor TFIID complex subunit"/>
    <property type="match status" value="1"/>
</dbReference>
<comment type="similarity">
    <text evidence="6">Belongs to the SFH5 family.</text>
</comment>
<dbReference type="InterPro" id="IPR004823">
    <property type="entry name" value="TAF_TATA-bd_Histone-like_dom"/>
</dbReference>
<dbReference type="GO" id="GO:0005789">
    <property type="term" value="C:endoplasmic reticulum membrane"/>
    <property type="evidence" value="ECO:0007669"/>
    <property type="project" value="UniProtKB-SubCell"/>
</dbReference>
<dbReference type="Pfam" id="PF07571">
    <property type="entry name" value="TAF6_C"/>
    <property type="match status" value="1"/>
</dbReference>
<comment type="catalytic activity">
    <reaction evidence="22">
        <text>a 1,2-diacyl-sn-glycero-3-phospho-(1D-myo-inositol)(in) = a 1,2-diacyl-sn-glycero-3-phospho-(1D-myo-inositol)(out)</text>
        <dbReference type="Rhea" id="RHEA:38691"/>
        <dbReference type="ChEBI" id="CHEBI:57880"/>
    </reaction>
    <physiologicalReaction direction="left-to-right" evidence="22">
        <dbReference type="Rhea" id="RHEA:38692"/>
    </physiologicalReaction>
</comment>
<dbReference type="Gene3D" id="1.10.20.10">
    <property type="entry name" value="Histone, subunit A"/>
    <property type="match status" value="1"/>
</dbReference>
<keyword evidence="14" id="KW-0256">Endoplasmic reticulum</keyword>
<evidence type="ECO:0000256" key="2">
    <source>
        <dbReference type="ARBA" id="ARBA00004123"/>
    </source>
</evidence>
<evidence type="ECO:0000256" key="23">
    <source>
        <dbReference type="ARBA" id="ARBA00024180"/>
    </source>
</evidence>
<dbReference type="GO" id="GO:0006325">
    <property type="term" value="P:chromatin organization"/>
    <property type="evidence" value="ECO:0007669"/>
    <property type="project" value="UniProtKB-ARBA"/>
</dbReference>
<organism evidence="28 29">
    <name type="scientific">Penicillium nalgiovense</name>
    <dbReference type="NCBI Taxonomy" id="60175"/>
    <lineage>
        <taxon>Eukaryota</taxon>
        <taxon>Fungi</taxon>
        <taxon>Dikarya</taxon>
        <taxon>Ascomycota</taxon>
        <taxon>Pezizomycotina</taxon>
        <taxon>Eurotiomycetes</taxon>
        <taxon>Eurotiomycetidae</taxon>
        <taxon>Eurotiales</taxon>
        <taxon>Aspergillaceae</taxon>
        <taxon>Penicillium</taxon>
    </lineage>
</organism>
<dbReference type="InterPro" id="IPR011442">
    <property type="entry name" value="TAF6_C"/>
</dbReference>
<feature type="compositionally biased region" description="Basic and acidic residues" evidence="26">
    <location>
        <begin position="356"/>
        <end position="371"/>
    </location>
</feature>
<keyword evidence="12" id="KW-0349">Heme</keyword>
<keyword evidence="13" id="KW-0479">Metal-binding</keyword>
<feature type="compositionally biased region" description="Basic and acidic residues" evidence="26">
    <location>
        <begin position="377"/>
        <end position="421"/>
    </location>
</feature>
<dbReference type="SUPFAM" id="SSF48371">
    <property type="entry name" value="ARM repeat"/>
    <property type="match status" value="1"/>
</dbReference>
<evidence type="ECO:0000256" key="10">
    <source>
        <dbReference type="ARBA" id="ARBA00022448"/>
    </source>
</evidence>
<evidence type="ECO:0000256" key="1">
    <source>
        <dbReference type="ARBA" id="ARBA00001970"/>
    </source>
</evidence>
<feature type="compositionally biased region" description="Basic and acidic residues" evidence="26">
    <location>
        <begin position="44"/>
        <end position="58"/>
    </location>
</feature>
<keyword evidence="15" id="KW-0492">Microsome</keyword>
<feature type="compositionally biased region" description="Low complexity" evidence="26">
    <location>
        <begin position="60"/>
        <end position="71"/>
    </location>
</feature>
<dbReference type="SMART" id="SM00516">
    <property type="entry name" value="SEC14"/>
    <property type="match status" value="1"/>
</dbReference>
<keyword evidence="16" id="KW-0408">Iron</keyword>
<evidence type="ECO:0000256" key="13">
    <source>
        <dbReference type="ARBA" id="ARBA00022723"/>
    </source>
</evidence>
<dbReference type="Pfam" id="PF02969">
    <property type="entry name" value="TAF"/>
    <property type="match status" value="1"/>
</dbReference>
<keyword evidence="17" id="KW-0805">Transcription regulation</keyword>
<evidence type="ECO:0000259" key="27">
    <source>
        <dbReference type="PROSITE" id="PS50191"/>
    </source>
</evidence>
<dbReference type="GO" id="GO:0051123">
    <property type="term" value="P:RNA polymerase II preinitiation complex assembly"/>
    <property type="evidence" value="ECO:0007669"/>
    <property type="project" value="TreeGrafter"/>
</dbReference>
<dbReference type="InterPro" id="IPR016024">
    <property type="entry name" value="ARM-type_fold"/>
</dbReference>
<evidence type="ECO:0000256" key="20">
    <source>
        <dbReference type="ARBA" id="ARBA00023163"/>
    </source>
</evidence>
<dbReference type="SMART" id="SM00803">
    <property type="entry name" value="TAF"/>
    <property type="match status" value="1"/>
</dbReference>
<dbReference type="InterPro" id="IPR011074">
    <property type="entry name" value="CRAL/TRIO_N_dom"/>
</dbReference>
<dbReference type="Pfam" id="PF00650">
    <property type="entry name" value="CRAL_TRIO"/>
    <property type="match status" value="1"/>
</dbReference>
<comment type="cofactor">
    <cofactor evidence="1">
        <name>heme b</name>
        <dbReference type="ChEBI" id="CHEBI:60344"/>
    </cofactor>
</comment>
<evidence type="ECO:0000256" key="14">
    <source>
        <dbReference type="ARBA" id="ARBA00022824"/>
    </source>
</evidence>
<protein>
    <recommendedName>
        <fullName evidence="8">Phosphatidylinositol transfer protein SFH5</fullName>
    </recommendedName>
    <alternativeName>
        <fullName evidence="9">Phosphatidylinositol transfer protein sfh5</fullName>
    </alternativeName>
    <alternativeName>
        <fullName evidence="24">TBP-associated factor 6</fullName>
    </alternativeName>
    <alternativeName>
        <fullName evidence="25">Transcription initiation factor TFIID subunit 6</fullName>
    </alternativeName>
</protein>
<dbReference type="GO" id="GO:0003713">
    <property type="term" value="F:transcription coactivator activity"/>
    <property type="evidence" value="ECO:0007669"/>
    <property type="project" value="TreeGrafter"/>
</dbReference>
<keyword evidence="21" id="KW-0539">Nucleus</keyword>
<feature type="compositionally biased region" description="Basic and acidic residues" evidence="26">
    <location>
        <begin position="72"/>
        <end position="83"/>
    </location>
</feature>
<dbReference type="CDD" id="cd08050">
    <property type="entry name" value="TAF6C"/>
    <property type="match status" value="1"/>
</dbReference>
<keyword evidence="18" id="KW-0445">Lipid transport</keyword>
<evidence type="ECO:0000256" key="5">
    <source>
        <dbReference type="ARBA" id="ARBA00004496"/>
    </source>
</evidence>
<dbReference type="InterPro" id="IPR037796">
    <property type="entry name" value="TAF6"/>
</dbReference>